<sequence length="303" mass="33866">MLPNLCAHNLNTAALLYITGNSNVRKFFNVFSRHNTWLLFALYCAISIFFIKLQNDDTITRVRTGGIEFSAFITDKLLSYSYLLNLKQENDRLMQVNTDLLAKVINLDAAVTDERNSRKITADSTLNASSFIMARVVSRRFSDRENMLLIDAGWKKGIRKDMTVLTPQGLVGRVTTVSENYARVMPVIHTDFKVCVVSDKSGSIGVLSWSGGREFVAQMEHVPISSSLKVNEEIVTSDFSTFSARGIPVGRVVRITPDKLFYTVDVRLAVDFSSLNQVLVAPLKIEPEKAVMTSDNTTEEPIP</sequence>
<reference evidence="7 8" key="2">
    <citation type="submission" date="2006-07" db="EMBL/GenBank/DDBJ databases">
        <title>Sequencing of the draft genome and assembly of Chlorobium ferroxidans DSM 13031.</title>
        <authorList>
            <consortium name="US DOE Joint Genome Institute (JGI-PGF)"/>
            <person name="Copeland A."/>
            <person name="Lucas S."/>
            <person name="Lapidus A."/>
            <person name="Barry K."/>
            <person name="Glavina del Rio T."/>
            <person name="Dalin E."/>
            <person name="Tice H."/>
            <person name="Bruce D."/>
            <person name="Pitluck S."/>
            <person name="Richardson P."/>
        </authorList>
    </citation>
    <scope>NUCLEOTIDE SEQUENCE [LARGE SCALE GENOMIC DNA]</scope>
    <source>
        <strain evidence="7 8">DSM 13031</strain>
    </source>
</reference>
<name>Q0YRL1_9CHLB</name>
<keyword evidence="8" id="KW-1185">Reference proteome</keyword>
<organism evidence="7 8">
    <name type="scientific">Chlorobium ferrooxidans DSM 13031</name>
    <dbReference type="NCBI Taxonomy" id="377431"/>
    <lineage>
        <taxon>Bacteria</taxon>
        <taxon>Pseudomonadati</taxon>
        <taxon>Chlorobiota</taxon>
        <taxon>Chlorobiia</taxon>
        <taxon>Chlorobiales</taxon>
        <taxon>Chlorobiaceae</taxon>
        <taxon>Chlorobium/Pelodictyon group</taxon>
        <taxon>Chlorobium</taxon>
    </lineage>
</organism>
<feature type="transmembrane region" description="Helical" evidence="5">
    <location>
        <begin position="36"/>
        <end position="53"/>
    </location>
</feature>
<dbReference type="Gene3D" id="2.40.10.350">
    <property type="entry name" value="Rod shape-determining protein MreC, domain 2"/>
    <property type="match status" value="1"/>
</dbReference>
<dbReference type="NCBIfam" id="NF010532">
    <property type="entry name" value="PRK13922.9-3"/>
    <property type="match status" value="1"/>
</dbReference>
<keyword evidence="5" id="KW-0812">Transmembrane</keyword>
<dbReference type="AlphaFoldDB" id="Q0YRL1"/>
<dbReference type="Gene3D" id="2.40.10.340">
    <property type="entry name" value="Rod shape-determining protein MreC, domain 1"/>
    <property type="match status" value="1"/>
</dbReference>
<evidence type="ECO:0000313" key="7">
    <source>
        <dbReference type="EMBL" id="EAT58883.1"/>
    </source>
</evidence>
<evidence type="ECO:0000256" key="4">
    <source>
        <dbReference type="ARBA" id="ARBA00032089"/>
    </source>
</evidence>
<dbReference type="Pfam" id="PF04085">
    <property type="entry name" value="MreC"/>
    <property type="match status" value="1"/>
</dbReference>
<dbReference type="Proteomes" id="UP000004162">
    <property type="component" value="Unassembled WGS sequence"/>
</dbReference>
<comment type="caution">
    <text evidence="7">The sequence shown here is derived from an EMBL/GenBank/DDBJ whole genome shotgun (WGS) entry which is preliminary data.</text>
</comment>
<dbReference type="InterPro" id="IPR042175">
    <property type="entry name" value="Cell/Rod_MreC_2"/>
</dbReference>
<keyword evidence="5" id="KW-1133">Transmembrane helix</keyword>
<comment type="similarity">
    <text evidence="1">Belongs to the MreC family.</text>
</comment>
<dbReference type="EMBL" id="AASE01000010">
    <property type="protein sequence ID" value="EAT58883.1"/>
    <property type="molecule type" value="Genomic_DNA"/>
</dbReference>
<dbReference type="PANTHER" id="PTHR34138">
    <property type="entry name" value="CELL SHAPE-DETERMINING PROTEIN MREC"/>
    <property type="match status" value="1"/>
</dbReference>
<proteinExistence type="inferred from homology"/>
<dbReference type="InterPro" id="IPR007221">
    <property type="entry name" value="MreC"/>
</dbReference>
<evidence type="ECO:0000313" key="8">
    <source>
        <dbReference type="Proteomes" id="UP000004162"/>
    </source>
</evidence>
<evidence type="ECO:0000256" key="3">
    <source>
        <dbReference type="ARBA" id="ARBA00022960"/>
    </source>
</evidence>
<protein>
    <recommendedName>
        <fullName evidence="2">Cell shape-determining protein MreC</fullName>
    </recommendedName>
    <alternativeName>
        <fullName evidence="4">Cell shape protein MreC</fullName>
    </alternativeName>
</protein>
<dbReference type="GO" id="GO:0005886">
    <property type="term" value="C:plasma membrane"/>
    <property type="evidence" value="ECO:0007669"/>
    <property type="project" value="TreeGrafter"/>
</dbReference>
<evidence type="ECO:0000259" key="6">
    <source>
        <dbReference type="Pfam" id="PF04085"/>
    </source>
</evidence>
<gene>
    <name evidence="7" type="ORF">CferDRAFT_0824</name>
</gene>
<feature type="domain" description="Rod shape-determining protein MreC beta-barrel core" evidence="6">
    <location>
        <begin position="136"/>
        <end position="281"/>
    </location>
</feature>
<dbReference type="InterPro" id="IPR042177">
    <property type="entry name" value="Cell/Rod_1"/>
</dbReference>
<keyword evidence="5" id="KW-0472">Membrane</keyword>
<evidence type="ECO:0000256" key="5">
    <source>
        <dbReference type="SAM" id="Phobius"/>
    </source>
</evidence>
<dbReference type="PANTHER" id="PTHR34138:SF1">
    <property type="entry name" value="CELL SHAPE-DETERMINING PROTEIN MREC"/>
    <property type="match status" value="1"/>
</dbReference>
<keyword evidence="3" id="KW-0133">Cell shape</keyword>
<evidence type="ECO:0000256" key="1">
    <source>
        <dbReference type="ARBA" id="ARBA00009369"/>
    </source>
</evidence>
<accession>Q0YRL1</accession>
<dbReference type="InterPro" id="IPR055342">
    <property type="entry name" value="MreC_beta-barrel_core"/>
</dbReference>
<dbReference type="GO" id="GO:0008360">
    <property type="term" value="P:regulation of cell shape"/>
    <property type="evidence" value="ECO:0007669"/>
    <property type="project" value="UniProtKB-KW"/>
</dbReference>
<reference evidence="7 8" key="1">
    <citation type="submission" date="2006-07" db="EMBL/GenBank/DDBJ databases">
        <title>Annotation of the draft genome assembly of Chlorobium ferroxidans DSM 13031.</title>
        <authorList>
            <consortium name="US DOE Joint Genome Institute (JGI-ORNL)"/>
            <person name="Larimer F."/>
            <person name="Land M."/>
            <person name="Hauser L."/>
        </authorList>
    </citation>
    <scope>NUCLEOTIDE SEQUENCE [LARGE SCALE GENOMIC DNA]</scope>
    <source>
        <strain evidence="7 8">DSM 13031</strain>
    </source>
</reference>
<evidence type="ECO:0000256" key="2">
    <source>
        <dbReference type="ARBA" id="ARBA00013855"/>
    </source>
</evidence>